<dbReference type="RefSeq" id="WP_115850294.1">
    <property type="nucleotide sequence ID" value="NZ_QTUC01000001.1"/>
</dbReference>
<evidence type="ECO:0000313" key="2">
    <source>
        <dbReference type="Proteomes" id="UP000256485"/>
    </source>
</evidence>
<dbReference type="Proteomes" id="UP000256485">
    <property type="component" value="Unassembled WGS sequence"/>
</dbReference>
<organism evidence="1 2">
    <name type="scientific">Thermasporomyces composti</name>
    <dbReference type="NCBI Taxonomy" id="696763"/>
    <lineage>
        <taxon>Bacteria</taxon>
        <taxon>Bacillati</taxon>
        <taxon>Actinomycetota</taxon>
        <taxon>Actinomycetes</taxon>
        <taxon>Propionibacteriales</taxon>
        <taxon>Nocardioidaceae</taxon>
        <taxon>Thermasporomyces</taxon>
    </lineage>
</organism>
<comment type="caution">
    <text evidence="1">The sequence shown here is derived from an EMBL/GenBank/DDBJ whole genome shotgun (WGS) entry which is preliminary data.</text>
</comment>
<dbReference type="OrthoDB" id="3831332at2"/>
<sequence>MTELRGLLGLLLVFAVLAQGLRGLLLGLTIVALNELLHQLLRLERPWRRPRSPGPQRTSRGRWLRPPSWLRRAWSRRPRWLRLPSWLRQERSPSRTGFPSYDRILGEIAWASYSRRDFDTGLRVRLLDALAVRLADEHGVDLRAQPDLARQRLGDDAWALLAPDRPPSRDRDAPGVDLPELDRVVTAIERLRRTHERNA</sequence>
<reference evidence="1 2" key="1">
    <citation type="submission" date="2018-08" db="EMBL/GenBank/DDBJ databases">
        <title>Sequencing the genomes of 1000 actinobacteria strains.</title>
        <authorList>
            <person name="Klenk H.-P."/>
        </authorList>
    </citation>
    <scope>NUCLEOTIDE SEQUENCE [LARGE SCALE GENOMIC DNA]</scope>
    <source>
        <strain evidence="1 2">DSM 22891</strain>
    </source>
</reference>
<dbReference type="AlphaFoldDB" id="A0A3D9V4N0"/>
<accession>A0A3D9V4N0</accession>
<gene>
    <name evidence="1" type="ORF">DFJ64_2118</name>
</gene>
<name>A0A3D9V4N0_THECX</name>
<evidence type="ECO:0000313" key="1">
    <source>
        <dbReference type="EMBL" id="REF36698.1"/>
    </source>
</evidence>
<keyword evidence="2" id="KW-1185">Reference proteome</keyword>
<proteinExistence type="predicted"/>
<dbReference type="EMBL" id="QTUC01000001">
    <property type="protein sequence ID" value="REF36698.1"/>
    <property type="molecule type" value="Genomic_DNA"/>
</dbReference>
<protein>
    <submittedName>
        <fullName evidence="1">Uncharacterized protein</fullName>
    </submittedName>
</protein>